<dbReference type="GO" id="GO:0000981">
    <property type="term" value="F:DNA-binding transcription factor activity, RNA polymerase II-specific"/>
    <property type="evidence" value="ECO:0007669"/>
    <property type="project" value="TreeGrafter"/>
</dbReference>
<evidence type="ECO:0000256" key="6">
    <source>
        <dbReference type="PROSITE-ProRule" id="PRU00094"/>
    </source>
</evidence>
<evidence type="ECO:0000256" key="4">
    <source>
        <dbReference type="ARBA" id="ARBA00022833"/>
    </source>
</evidence>
<dbReference type="PRINTS" id="PR00619">
    <property type="entry name" value="GATAZNFINGER"/>
</dbReference>
<sequence length="718" mass="77458">MNPSPENRASVSAKATAELDSGPTIHELFTQAKKLLTLQNRVENRRIRKDNLKSQSTKEYPQMAHQQRTPSTSTSTTTTTTTTSQPPLRGVLDLLLPLSVDDLRGLVSTSLTVEKVSNNPKKFAPPCEVTPMSIEDSPSARSDSSLRDSTATAHTTPQNSVYVKKEPQNGVYVKKEPSSNVSMGELTPTFEEKNTSVGPKSSTAPMPQLPFSQSSIRKSNLTSSLRNQPQKPQPSPIDPKASRSSLSEKSAPGTASTVGSNNVKVTECNNCHTLKTPLWRKDSAGNTLCNACGLFLKLHGSTRPLSLKTDVIRKRSSRRTSQVNKGQGGQAAVPASSSIPNNKFYRNGSLPDYTKFDPDFSINSSYQGKMGSIAASPHGFYSPANSHAHSFDASVPKPKNVLILPKPSGAGSGPNSAVSTPVINVPAGLVHSYNQMSTPSSPYSTSASLQFKRKKSELNMELLDLYNRRHPSVAAMSNSYTNVANASASSIKRVYSMASMNHMYPNLNHRNSVTNMSRTPMPCLTCYTPNHGSLGKPHITPLASFTQTNLYFEAQPESFGRKRSFISQMEGFGPGDTPSSLSSPPFYGDSGAHLEHGIAPNEIEKFDTAGYNEIAGNNLFSNGGALLSPKHQGDIDTDDFFKNYTSLHNEMLGDEITPDLPQSMAMGEMGEKHTIKAAHTQSTLTRGLQGQGINFSNSCTTSGGGASAADLDWLKFEI</sequence>
<keyword evidence="5" id="KW-0539">Nucleus</keyword>
<dbReference type="RefSeq" id="XP_062879742.1">
    <property type="nucleotide sequence ID" value="XM_063023672.1"/>
</dbReference>
<dbReference type="InterPro" id="IPR039355">
    <property type="entry name" value="Transcription_factor_GATA"/>
</dbReference>
<feature type="compositionally biased region" description="Polar residues" evidence="7">
    <location>
        <begin position="139"/>
        <end position="161"/>
    </location>
</feature>
<keyword evidence="2" id="KW-0479">Metal-binding</keyword>
<feature type="region of interest" description="Disordered" evidence="7">
    <location>
        <begin position="46"/>
        <end position="88"/>
    </location>
</feature>
<dbReference type="GO" id="GO:0000978">
    <property type="term" value="F:RNA polymerase II cis-regulatory region sequence-specific DNA binding"/>
    <property type="evidence" value="ECO:0007669"/>
    <property type="project" value="TreeGrafter"/>
</dbReference>
<feature type="domain" description="GATA-type" evidence="8">
    <location>
        <begin position="262"/>
        <end position="315"/>
    </location>
</feature>
<keyword evidence="3 6" id="KW-0863">Zinc-finger</keyword>
<dbReference type="PANTHER" id="PTHR10071">
    <property type="entry name" value="TRANSCRIPTION FACTOR GATA FAMILY MEMBER"/>
    <property type="match status" value="1"/>
</dbReference>
<dbReference type="Proteomes" id="UP001338582">
    <property type="component" value="Chromosome 6"/>
</dbReference>
<evidence type="ECO:0000256" key="1">
    <source>
        <dbReference type="ARBA" id="ARBA00004123"/>
    </source>
</evidence>
<evidence type="ECO:0000256" key="7">
    <source>
        <dbReference type="SAM" id="MobiDB-lite"/>
    </source>
</evidence>
<keyword evidence="4" id="KW-0862">Zinc</keyword>
<dbReference type="AlphaFoldDB" id="A0AAX4HGC3"/>
<dbReference type="GO" id="GO:0000122">
    <property type="term" value="P:negative regulation of transcription by RNA polymerase II"/>
    <property type="evidence" value="ECO:0007669"/>
    <property type="project" value="TreeGrafter"/>
</dbReference>
<accession>A0AAX4HGC3</accession>
<feature type="compositionally biased region" description="Polar residues" evidence="7">
    <location>
        <begin position="195"/>
        <end position="230"/>
    </location>
</feature>
<dbReference type="InterPro" id="IPR013088">
    <property type="entry name" value="Znf_NHR/GATA"/>
</dbReference>
<feature type="region of interest" description="Disordered" evidence="7">
    <location>
        <begin position="1"/>
        <end position="21"/>
    </location>
</feature>
<feature type="compositionally biased region" description="Low complexity" evidence="7">
    <location>
        <begin position="69"/>
        <end position="88"/>
    </location>
</feature>
<dbReference type="EMBL" id="CP138899">
    <property type="protein sequence ID" value="WPK27364.1"/>
    <property type="molecule type" value="Genomic_DNA"/>
</dbReference>
<dbReference type="FunFam" id="3.30.50.10:FF:000007">
    <property type="entry name" value="Nitrogen regulatory AreA, N-terminal"/>
    <property type="match status" value="1"/>
</dbReference>
<feature type="compositionally biased region" description="Polar residues" evidence="7">
    <location>
        <begin position="53"/>
        <end position="68"/>
    </location>
</feature>
<feature type="region of interest" description="Disordered" evidence="7">
    <location>
        <begin position="117"/>
        <end position="261"/>
    </location>
</feature>
<protein>
    <recommendedName>
        <fullName evidence="8">GATA-type domain-containing protein</fullName>
    </recommendedName>
</protein>
<dbReference type="CDD" id="cd00202">
    <property type="entry name" value="ZnF_GATA"/>
    <property type="match status" value="1"/>
</dbReference>
<feature type="compositionally biased region" description="Polar residues" evidence="7">
    <location>
        <begin position="242"/>
        <end position="261"/>
    </location>
</feature>
<dbReference type="GO" id="GO:0005634">
    <property type="term" value="C:nucleus"/>
    <property type="evidence" value="ECO:0007669"/>
    <property type="project" value="UniProtKB-SubCell"/>
</dbReference>
<dbReference type="KEGG" id="asau:88175810"/>
<evidence type="ECO:0000256" key="2">
    <source>
        <dbReference type="ARBA" id="ARBA00022723"/>
    </source>
</evidence>
<dbReference type="InterPro" id="IPR000679">
    <property type="entry name" value="Znf_GATA"/>
</dbReference>
<keyword evidence="10" id="KW-1185">Reference proteome</keyword>
<dbReference type="SUPFAM" id="SSF57716">
    <property type="entry name" value="Glucocorticoid receptor-like (DNA-binding domain)"/>
    <property type="match status" value="1"/>
</dbReference>
<reference evidence="9 10" key="1">
    <citation type="submission" date="2023-10" db="EMBL/GenBank/DDBJ databases">
        <title>Draft Genome Sequence of Candida saopaulonensis from a very Premature Infant with Sepsis.</title>
        <authorList>
            <person name="Ning Y."/>
            <person name="Dai R."/>
            <person name="Xiao M."/>
            <person name="Xu Y."/>
            <person name="Yan Q."/>
            <person name="Zhang L."/>
        </authorList>
    </citation>
    <scope>NUCLEOTIDE SEQUENCE [LARGE SCALE GENOMIC DNA]</scope>
    <source>
        <strain evidence="9 10">19XY460</strain>
    </source>
</reference>
<name>A0AAX4HGC3_9ASCO</name>
<dbReference type="Gene3D" id="3.30.50.10">
    <property type="entry name" value="Erythroid Transcription Factor GATA-1, subunit A"/>
    <property type="match status" value="1"/>
</dbReference>
<feature type="compositionally biased region" description="Basic and acidic residues" evidence="7">
    <location>
        <begin position="163"/>
        <end position="177"/>
    </location>
</feature>
<dbReference type="Pfam" id="PF00320">
    <property type="entry name" value="GATA"/>
    <property type="match status" value="1"/>
</dbReference>
<dbReference type="SMART" id="SM00401">
    <property type="entry name" value="ZnF_GATA"/>
    <property type="match status" value="1"/>
</dbReference>
<evidence type="ECO:0000259" key="8">
    <source>
        <dbReference type="PROSITE" id="PS50114"/>
    </source>
</evidence>
<evidence type="ECO:0000256" key="5">
    <source>
        <dbReference type="ARBA" id="ARBA00023242"/>
    </source>
</evidence>
<proteinExistence type="predicted"/>
<comment type="subcellular location">
    <subcellularLocation>
        <location evidence="1">Nucleus</location>
    </subcellularLocation>
</comment>
<dbReference type="GO" id="GO:0008270">
    <property type="term" value="F:zinc ion binding"/>
    <property type="evidence" value="ECO:0007669"/>
    <property type="project" value="UniProtKB-KW"/>
</dbReference>
<dbReference type="PROSITE" id="PS50114">
    <property type="entry name" value="GATA_ZN_FINGER_2"/>
    <property type="match status" value="1"/>
</dbReference>
<feature type="compositionally biased region" description="Polar residues" evidence="7">
    <location>
        <begin position="1"/>
        <end position="10"/>
    </location>
</feature>
<dbReference type="GO" id="GO:0045944">
    <property type="term" value="P:positive regulation of transcription by RNA polymerase II"/>
    <property type="evidence" value="ECO:0007669"/>
    <property type="project" value="TreeGrafter"/>
</dbReference>
<organism evidence="9 10">
    <name type="scientific">Australozyma saopauloensis</name>
    <dbReference type="NCBI Taxonomy" id="291208"/>
    <lineage>
        <taxon>Eukaryota</taxon>
        <taxon>Fungi</taxon>
        <taxon>Dikarya</taxon>
        <taxon>Ascomycota</taxon>
        <taxon>Saccharomycotina</taxon>
        <taxon>Pichiomycetes</taxon>
        <taxon>Metschnikowiaceae</taxon>
        <taxon>Australozyma</taxon>
    </lineage>
</organism>
<dbReference type="GeneID" id="88175810"/>
<gene>
    <name evidence="9" type="ORF">PUMCH_004750</name>
</gene>
<feature type="region of interest" description="Disordered" evidence="7">
    <location>
        <begin position="313"/>
        <end position="341"/>
    </location>
</feature>
<evidence type="ECO:0000313" key="9">
    <source>
        <dbReference type="EMBL" id="WPK27364.1"/>
    </source>
</evidence>
<evidence type="ECO:0000313" key="10">
    <source>
        <dbReference type="Proteomes" id="UP001338582"/>
    </source>
</evidence>
<evidence type="ECO:0000256" key="3">
    <source>
        <dbReference type="ARBA" id="ARBA00022771"/>
    </source>
</evidence>
<dbReference type="PANTHER" id="PTHR10071:SF281">
    <property type="entry name" value="BOX A-BINDING FACTOR-RELATED"/>
    <property type="match status" value="1"/>
</dbReference>
<dbReference type="PROSITE" id="PS00344">
    <property type="entry name" value="GATA_ZN_FINGER_1"/>
    <property type="match status" value="1"/>
</dbReference>